<reference evidence="1" key="1">
    <citation type="submission" date="2019-04" db="EMBL/GenBank/DDBJ databases">
        <title>Evolution of Biomass-Degrading Anaerobic Consortia Revealed by Metagenomics.</title>
        <authorList>
            <person name="Peng X."/>
        </authorList>
    </citation>
    <scope>NUCLEOTIDE SEQUENCE</scope>
    <source>
        <strain evidence="1">SIG242</strain>
    </source>
</reference>
<sequence>MNIGKSTEIYQKSGDSSTQNQVVNINNYNGSQGMSKDEVKQLIHQEELSIIGEKIGVVSQEIHERLDKLRDEVIRQSGRLDAQFRIFESPAFLTLLRESISATMCSVEKPDYSRIAMLLGQYQKDSQPRFVNYEIALKIAGRISRDALVALTVITFITRYRPTDGKVQSLISWLEKNLAVILSSELPVGDDWEDELDMLQAGRYSSISSIKNLKIFLWTRMKAYLLEG</sequence>
<evidence type="ECO:0000313" key="2">
    <source>
        <dbReference type="Proteomes" id="UP000772151"/>
    </source>
</evidence>
<proteinExistence type="predicted"/>
<comment type="caution">
    <text evidence="1">The sequence shown here is derived from an EMBL/GenBank/DDBJ whole genome shotgun (WGS) entry which is preliminary data.</text>
</comment>
<dbReference type="EMBL" id="SVCA01000003">
    <property type="protein sequence ID" value="MBE6084902.1"/>
    <property type="molecule type" value="Genomic_DNA"/>
</dbReference>
<accession>A0A927WDX2</accession>
<dbReference type="Proteomes" id="UP000772151">
    <property type="component" value="Unassembled WGS sequence"/>
</dbReference>
<name>A0A927WDX2_SELRU</name>
<organism evidence="1 2">
    <name type="scientific">Selenomonas ruminantium</name>
    <dbReference type="NCBI Taxonomy" id="971"/>
    <lineage>
        <taxon>Bacteria</taxon>
        <taxon>Bacillati</taxon>
        <taxon>Bacillota</taxon>
        <taxon>Negativicutes</taxon>
        <taxon>Selenomonadales</taxon>
        <taxon>Selenomonadaceae</taxon>
        <taxon>Selenomonas</taxon>
    </lineage>
</organism>
<gene>
    <name evidence="1" type="ORF">E7203_05445</name>
</gene>
<protein>
    <submittedName>
        <fullName evidence="1">Uncharacterized protein</fullName>
    </submittedName>
</protein>
<dbReference type="AlphaFoldDB" id="A0A927WDX2"/>
<evidence type="ECO:0000313" key="1">
    <source>
        <dbReference type="EMBL" id="MBE6084902.1"/>
    </source>
</evidence>
<dbReference type="RefSeq" id="WP_303668956.1">
    <property type="nucleotide sequence ID" value="NZ_SVCA01000003.1"/>
</dbReference>